<accession>A0A1T5EB30</accession>
<name>A0A1T5EB30_9BACT</name>
<protein>
    <recommendedName>
        <fullName evidence="3">6-bladed beta-propeller protein</fullName>
    </recommendedName>
</protein>
<dbReference type="RefSeq" id="WP_079684279.1">
    <property type="nucleotide sequence ID" value="NZ_FUYQ01000025.1"/>
</dbReference>
<organism evidence="1 2">
    <name type="scientific">Parabacteroides chartae</name>
    <dbReference type="NCBI Taxonomy" id="1037355"/>
    <lineage>
        <taxon>Bacteria</taxon>
        <taxon>Pseudomonadati</taxon>
        <taxon>Bacteroidota</taxon>
        <taxon>Bacteroidia</taxon>
        <taxon>Bacteroidales</taxon>
        <taxon>Tannerellaceae</taxon>
        <taxon>Parabacteroides</taxon>
    </lineage>
</organism>
<dbReference type="EMBL" id="FUYQ01000025">
    <property type="protein sequence ID" value="SKB81086.1"/>
    <property type="molecule type" value="Genomic_DNA"/>
</dbReference>
<proteinExistence type="predicted"/>
<reference evidence="2" key="1">
    <citation type="submission" date="2017-02" db="EMBL/GenBank/DDBJ databases">
        <authorList>
            <person name="Varghese N."/>
            <person name="Submissions S."/>
        </authorList>
    </citation>
    <scope>NUCLEOTIDE SEQUENCE [LARGE SCALE GENOMIC DNA]</scope>
    <source>
        <strain evidence="2">DSM 24967</strain>
    </source>
</reference>
<dbReference type="InterPro" id="IPR011042">
    <property type="entry name" value="6-blade_b-propeller_TolB-like"/>
</dbReference>
<evidence type="ECO:0000313" key="1">
    <source>
        <dbReference type="EMBL" id="SKB81086.1"/>
    </source>
</evidence>
<gene>
    <name evidence="1" type="ORF">SAMN05660349_02864</name>
</gene>
<dbReference type="Proteomes" id="UP000190852">
    <property type="component" value="Unassembled WGS sequence"/>
</dbReference>
<evidence type="ECO:0008006" key="3">
    <source>
        <dbReference type="Google" id="ProtNLM"/>
    </source>
</evidence>
<sequence length="398" mass="46118">MPYQFYRKMLFGLILIILAIKVVSQSTSPKIVTINPQSTTKGDLKLSDVVESIKYIPLETRNNCLIGNVTYFDVSHNYIIVYCSQAKNFYLFRKNGTFIRKISRLGQGPSEYIEPSAVYIDELKKHIIICDFNKMLYFSLDGVFLNYKSIDLNQEMYLGYANERFVTGTPSGVFIDSTFYVYKILDSQGKVIKKAKKSIPLYVGGNKEHKVAFVSFGPPIHYYKFDGKIHVKEAVLNDTVYEVSLNNLFLPKYVIKAGKYSVTPEIKSDLKRYFDLARSYVVPLSVFEARNYLFLSYQYKEIKYYCYYDKTTKTLNYFDSKQGIPNDYNGGFDFWPYHISGQSNNEFYTFYNADKFSDQLQQKKYAPKGSPASIKQVKDLFQKMDPEANPVLVITKMK</sequence>
<keyword evidence="2" id="KW-1185">Reference proteome</keyword>
<dbReference type="AlphaFoldDB" id="A0A1T5EB30"/>
<evidence type="ECO:0000313" key="2">
    <source>
        <dbReference type="Proteomes" id="UP000190852"/>
    </source>
</evidence>
<dbReference type="Gene3D" id="2.120.10.30">
    <property type="entry name" value="TolB, C-terminal domain"/>
    <property type="match status" value="1"/>
</dbReference>
<dbReference type="Pfam" id="PF17170">
    <property type="entry name" value="DUF5128"/>
    <property type="match status" value="1"/>
</dbReference>